<keyword evidence="2" id="KW-1185">Reference proteome</keyword>
<reference evidence="1 2" key="1">
    <citation type="submission" date="2024-07" db="EMBL/GenBank/DDBJ databases">
        <title>Genomic Encyclopedia of Type Strains, Phase V (KMG-V): Genome sequencing to study the core and pangenomes of soil and plant-associated prokaryotes.</title>
        <authorList>
            <person name="Whitman W."/>
        </authorList>
    </citation>
    <scope>NUCLEOTIDE SEQUENCE [LARGE SCALE GENOMIC DNA]</scope>
    <source>
        <strain evidence="1 2">USDA 152</strain>
    </source>
</reference>
<gene>
    <name evidence="1" type="ORF">ABIG07_002105</name>
</gene>
<organism evidence="1 2">
    <name type="scientific">Bradyrhizobium ottawaense</name>
    <dbReference type="NCBI Taxonomy" id="931866"/>
    <lineage>
        <taxon>Bacteria</taxon>
        <taxon>Pseudomonadati</taxon>
        <taxon>Pseudomonadota</taxon>
        <taxon>Alphaproteobacteria</taxon>
        <taxon>Hyphomicrobiales</taxon>
        <taxon>Nitrobacteraceae</taxon>
        <taxon>Bradyrhizobium</taxon>
    </lineage>
</organism>
<dbReference type="EMBL" id="JBGBZJ010000003">
    <property type="protein sequence ID" value="MEY9453157.1"/>
    <property type="molecule type" value="Genomic_DNA"/>
</dbReference>
<evidence type="ECO:0000313" key="1">
    <source>
        <dbReference type="EMBL" id="MEY9453157.1"/>
    </source>
</evidence>
<name>A0ABV4FP55_9BRAD</name>
<proteinExistence type="predicted"/>
<protein>
    <submittedName>
        <fullName evidence="1">Uncharacterized protein</fullName>
    </submittedName>
</protein>
<dbReference type="Proteomes" id="UP001565369">
    <property type="component" value="Unassembled WGS sequence"/>
</dbReference>
<sequence>MPVKPAFAAELAILLMNLLPGARGGQFLFPAAFECST</sequence>
<accession>A0ABV4FP55</accession>
<evidence type="ECO:0000313" key="2">
    <source>
        <dbReference type="Proteomes" id="UP001565369"/>
    </source>
</evidence>
<comment type="caution">
    <text evidence="1">The sequence shown here is derived from an EMBL/GenBank/DDBJ whole genome shotgun (WGS) entry which is preliminary data.</text>
</comment>